<proteinExistence type="predicted"/>
<reference evidence="1" key="2">
    <citation type="submission" date="2023-06" db="EMBL/GenBank/DDBJ databases">
        <authorList>
            <person name="Lucena T."/>
            <person name="Sun Q."/>
        </authorList>
    </citation>
    <scope>NUCLEOTIDE SEQUENCE</scope>
    <source>
        <strain evidence="1">CECT 7703</strain>
    </source>
</reference>
<gene>
    <name evidence="1" type="ORF">QWZ03_16115</name>
</gene>
<evidence type="ECO:0000313" key="1">
    <source>
        <dbReference type="EMBL" id="MDN3578294.1"/>
    </source>
</evidence>
<dbReference type="Proteomes" id="UP001180081">
    <property type="component" value="Unassembled WGS sequence"/>
</dbReference>
<reference evidence="1" key="1">
    <citation type="journal article" date="2014" name="Int. J. Syst. Evol. Microbiol.">
        <title>Complete genome of a new Firmicutes species belonging to the dominant human colonic microbiota ('Ruminococcus bicirculans') reveals two chromosomes and a selective capacity to utilize plant glucans.</title>
        <authorList>
            <consortium name="NISC Comparative Sequencing Program"/>
            <person name="Wegmann U."/>
            <person name="Louis P."/>
            <person name="Goesmann A."/>
            <person name="Henrissat B."/>
            <person name="Duncan S.H."/>
            <person name="Flint H.J."/>
        </authorList>
    </citation>
    <scope>NUCLEOTIDE SEQUENCE</scope>
    <source>
        <strain evidence="1">CECT 7703</strain>
    </source>
</reference>
<organism evidence="1 2">
    <name type="scientific">Chitinimonas viridis</name>
    <dbReference type="NCBI Taxonomy" id="664880"/>
    <lineage>
        <taxon>Bacteria</taxon>
        <taxon>Pseudomonadati</taxon>
        <taxon>Pseudomonadota</taxon>
        <taxon>Betaproteobacteria</taxon>
        <taxon>Neisseriales</taxon>
        <taxon>Chitinibacteraceae</taxon>
        <taxon>Chitinimonas</taxon>
    </lineage>
</organism>
<accession>A0ABT8B9X9</accession>
<protein>
    <submittedName>
        <fullName evidence="1">Uncharacterized protein</fullName>
    </submittedName>
</protein>
<keyword evidence="2" id="KW-1185">Reference proteome</keyword>
<dbReference type="RefSeq" id="WP_290333644.1">
    <property type="nucleotide sequence ID" value="NZ_JAUFPU010000018.1"/>
</dbReference>
<dbReference type="EMBL" id="JAUFPU010000018">
    <property type="protein sequence ID" value="MDN3578294.1"/>
    <property type="molecule type" value="Genomic_DNA"/>
</dbReference>
<name>A0ABT8B9X9_9NEIS</name>
<sequence length="145" mass="16278">MAITLSTRKPIDTLGPEDLQAFPIWEFAEDEEGADEQDETWVRPLNAASIPLARYALSAAATFQTVSGQIIKGFIGISTDEEIDISHGILLHEGKYLYIPPKQDRQDRRRFLEALQLKEAQVFPVTFTLHVRVAGESGLRQGEIR</sequence>
<comment type="caution">
    <text evidence="1">The sequence shown here is derived from an EMBL/GenBank/DDBJ whole genome shotgun (WGS) entry which is preliminary data.</text>
</comment>
<evidence type="ECO:0000313" key="2">
    <source>
        <dbReference type="Proteomes" id="UP001180081"/>
    </source>
</evidence>